<evidence type="ECO:0000313" key="4">
    <source>
        <dbReference type="Proteomes" id="UP001501358"/>
    </source>
</evidence>
<feature type="transmembrane region" description="Helical" evidence="2">
    <location>
        <begin position="31"/>
        <end position="55"/>
    </location>
</feature>
<evidence type="ECO:0000256" key="2">
    <source>
        <dbReference type="SAM" id="Phobius"/>
    </source>
</evidence>
<keyword evidence="2" id="KW-1133">Transmembrane helix</keyword>
<dbReference type="EMBL" id="BAAATA010000025">
    <property type="protein sequence ID" value="GAA2498586.1"/>
    <property type="molecule type" value="Genomic_DNA"/>
</dbReference>
<protein>
    <submittedName>
        <fullName evidence="3">Uncharacterized protein</fullName>
    </submittedName>
</protein>
<evidence type="ECO:0000256" key="1">
    <source>
        <dbReference type="SAM" id="MobiDB-lite"/>
    </source>
</evidence>
<comment type="caution">
    <text evidence="3">The sequence shown here is derived from an EMBL/GenBank/DDBJ whole genome shotgun (WGS) entry which is preliminary data.</text>
</comment>
<sequence length="133" mass="14543">MADGRVMAVAARRPDATAISRVRRATPLWGVLRLILTAFLLVECLWGSCCGVVLWGRTSRARIVVFLTSPEGSIRIPGLSHKRADTANPSERSAMCRTVRFLRPHVRGHSPGSVRARTRLPRRPGGHEPEGAG</sequence>
<organism evidence="3 4">
    <name type="scientific">Streptomyces thermolineatus</name>
    <dbReference type="NCBI Taxonomy" id="44033"/>
    <lineage>
        <taxon>Bacteria</taxon>
        <taxon>Bacillati</taxon>
        <taxon>Actinomycetota</taxon>
        <taxon>Actinomycetes</taxon>
        <taxon>Kitasatosporales</taxon>
        <taxon>Streptomycetaceae</taxon>
        <taxon>Streptomyces</taxon>
    </lineage>
</organism>
<name>A0ABN3MAN0_9ACTN</name>
<keyword evidence="4" id="KW-1185">Reference proteome</keyword>
<accession>A0ABN3MAN0</accession>
<feature type="region of interest" description="Disordered" evidence="1">
    <location>
        <begin position="104"/>
        <end position="133"/>
    </location>
</feature>
<proteinExistence type="predicted"/>
<evidence type="ECO:0000313" key="3">
    <source>
        <dbReference type="EMBL" id="GAA2498586.1"/>
    </source>
</evidence>
<keyword evidence="2" id="KW-0472">Membrane</keyword>
<keyword evidence="2" id="KW-0812">Transmembrane</keyword>
<dbReference type="Proteomes" id="UP001501358">
    <property type="component" value="Unassembled WGS sequence"/>
</dbReference>
<reference evidence="3 4" key="1">
    <citation type="journal article" date="2019" name="Int. J. Syst. Evol. Microbiol.">
        <title>The Global Catalogue of Microorganisms (GCM) 10K type strain sequencing project: providing services to taxonomists for standard genome sequencing and annotation.</title>
        <authorList>
            <consortium name="The Broad Institute Genomics Platform"/>
            <consortium name="The Broad Institute Genome Sequencing Center for Infectious Disease"/>
            <person name="Wu L."/>
            <person name="Ma J."/>
        </authorList>
    </citation>
    <scope>NUCLEOTIDE SEQUENCE [LARGE SCALE GENOMIC DNA]</scope>
    <source>
        <strain evidence="3 4">JCM 6307</strain>
    </source>
</reference>
<gene>
    <name evidence="3" type="ORF">GCM10010406_38900</name>
</gene>